<evidence type="ECO:0000256" key="3">
    <source>
        <dbReference type="ARBA" id="ARBA00022617"/>
    </source>
</evidence>
<accession>A0A7J8DG57</accession>
<dbReference type="InterPro" id="IPR050668">
    <property type="entry name" value="Cytochrome_b5"/>
</dbReference>
<evidence type="ECO:0000256" key="7">
    <source>
        <dbReference type="ARBA" id="ARBA00022848"/>
    </source>
</evidence>
<protein>
    <recommendedName>
        <fullName evidence="13">Cytochrome b5</fullName>
    </recommendedName>
</protein>
<dbReference type="InterPro" id="IPR036400">
    <property type="entry name" value="Cyt_B5-like_heme/steroid_sf"/>
</dbReference>
<dbReference type="GO" id="GO:0005789">
    <property type="term" value="C:endoplasmic reticulum membrane"/>
    <property type="evidence" value="ECO:0007669"/>
    <property type="project" value="UniProtKB-SubCell"/>
</dbReference>
<evidence type="ECO:0000256" key="6">
    <source>
        <dbReference type="ARBA" id="ARBA00022824"/>
    </source>
</evidence>
<keyword evidence="3 14" id="KW-0349">Heme</keyword>
<sequence>MAMASDKTVKYYTLEEIRKHNHSKSTWLILHHKVYDLTKFMEEHPGGEEVLREHAGDDATENFEDIGHSSDARELSKTFVIGEVHPVSTLGERGEPLAISF</sequence>
<evidence type="ECO:0000256" key="9">
    <source>
        <dbReference type="ARBA" id="ARBA00023004"/>
    </source>
</evidence>
<evidence type="ECO:0000256" key="2">
    <source>
        <dbReference type="ARBA" id="ARBA00022448"/>
    </source>
</evidence>
<evidence type="ECO:0000256" key="4">
    <source>
        <dbReference type="ARBA" id="ARBA00022692"/>
    </source>
</evidence>
<dbReference type="PROSITE" id="PS50255">
    <property type="entry name" value="CYTOCHROME_B5_2"/>
    <property type="match status" value="1"/>
</dbReference>
<dbReference type="SUPFAM" id="SSF55856">
    <property type="entry name" value="Cytochrome b5-like heme/steroid binding domain"/>
    <property type="match status" value="1"/>
</dbReference>
<keyword evidence="9 14" id="KW-0408">Iron</keyword>
<keyword evidence="7" id="KW-0492">Microsome</keyword>
<evidence type="ECO:0000256" key="14">
    <source>
        <dbReference type="RuleBase" id="RU362121"/>
    </source>
</evidence>
<dbReference type="SMART" id="SM01117">
    <property type="entry name" value="Cyt-b5"/>
    <property type="match status" value="1"/>
</dbReference>
<dbReference type="InterPro" id="IPR001199">
    <property type="entry name" value="Cyt_B5-like_heme/steroid-bd"/>
</dbReference>
<keyword evidence="17" id="KW-1185">Reference proteome</keyword>
<dbReference type="PANTHER" id="PTHR19359:SF150">
    <property type="entry name" value="CYTOCHROME B5"/>
    <property type="match status" value="1"/>
</dbReference>
<dbReference type="EMBL" id="JACASE010000012">
    <property type="protein sequence ID" value="KAF6422090.1"/>
    <property type="molecule type" value="Genomic_DNA"/>
</dbReference>
<keyword evidence="6" id="KW-0256">Endoplasmic reticulum</keyword>
<evidence type="ECO:0000256" key="11">
    <source>
        <dbReference type="ARBA" id="ARBA00037877"/>
    </source>
</evidence>
<evidence type="ECO:0000256" key="12">
    <source>
        <dbReference type="ARBA" id="ARBA00038168"/>
    </source>
</evidence>
<feature type="domain" description="Cytochrome b5 heme-binding" evidence="15">
    <location>
        <begin position="9"/>
        <end position="85"/>
    </location>
</feature>
<reference evidence="16 17" key="1">
    <citation type="journal article" date="2020" name="Nature">
        <title>Six reference-quality genomes reveal evolution of bat adaptations.</title>
        <authorList>
            <person name="Jebb D."/>
            <person name="Huang Z."/>
            <person name="Pippel M."/>
            <person name="Hughes G.M."/>
            <person name="Lavrichenko K."/>
            <person name="Devanna P."/>
            <person name="Winkler S."/>
            <person name="Jermiin L.S."/>
            <person name="Skirmuntt E.C."/>
            <person name="Katzourakis A."/>
            <person name="Burkitt-Gray L."/>
            <person name="Ray D.A."/>
            <person name="Sullivan K.A.M."/>
            <person name="Roscito J.G."/>
            <person name="Kirilenko B.M."/>
            <person name="Davalos L.M."/>
            <person name="Corthals A.P."/>
            <person name="Power M.L."/>
            <person name="Jones G."/>
            <person name="Ransome R.D."/>
            <person name="Dechmann D.K.N."/>
            <person name="Locatelli A.G."/>
            <person name="Puechmaille S.J."/>
            <person name="Fedrigo O."/>
            <person name="Jarvis E.D."/>
            <person name="Hiller M."/>
            <person name="Vernes S.C."/>
            <person name="Myers E.W."/>
            <person name="Teeling E.C."/>
        </authorList>
    </citation>
    <scope>NUCLEOTIDE SEQUENCE [LARGE SCALE GENOMIC DNA]</scope>
    <source>
        <strain evidence="16">MRouAeg1</strain>
        <tissue evidence="16">Muscle</tissue>
    </source>
</reference>
<keyword evidence="10" id="KW-0472">Membrane</keyword>
<evidence type="ECO:0000256" key="1">
    <source>
        <dbReference type="ARBA" id="ARBA00004131"/>
    </source>
</evidence>
<dbReference type="Proteomes" id="UP000593571">
    <property type="component" value="Unassembled WGS sequence"/>
</dbReference>
<organism evidence="16 17">
    <name type="scientific">Rousettus aegyptiacus</name>
    <name type="common">Egyptian fruit bat</name>
    <name type="synonym">Pteropus aegyptiacus</name>
    <dbReference type="NCBI Taxonomy" id="9407"/>
    <lineage>
        <taxon>Eukaryota</taxon>
        <taxon>Metazoa</taxon>
        <taxon>Chordata</taxon>
        <taxon>Craniata</taxon>
        <taxon>Vertebrata</taxon>
        <taxon>Euteleostomi</taxon>
        <taxon>Mammalia</taxon>
        <taxon>Eutheria</taxon>
        <taxon>Laurasiatheria</taxon>
        <taxon>Chiroptera</taxon>
        <taxon>Yinpterochiroptera</taxon>
        <taxon>Pteropodoidea</taxon>
        <taxon>Pteropodidae</taxon>
        <taxon>Rousettinae</taxon>
        <taxon>Rousettus</taxon>
    </lineage>
</organism>
<evidence type="ECO:0000256" key="13">
    <source>
        <dbReference type="ARBA" id="ARBA00039806"/>
    </source>
</evidence>
<dbReference type="PROSITE" id="PS00191">
    <property type="entry name" value="CYTOCHROME_B5_1"/>
    <property type="match status" value="1"/>
</dbReference>
<evidence type="ECO:0000313" key="16">
    <source>
        <dbReference type="EMBL" id="KAF6422090.1"/>
    </source>
</evidence>
<dbReference type="Pfam" id="PF00173">
    <property type="entry name" value="Cyt-b5"/>
    <property type="match status" value="1"/>
</dbReference>
<dbReference type="FunFam" id="3.10.120.10:FF:000002">
    <property type="entry name" value="Cytochrome b5 type B"/>
    <property type="match status" value="1"/>
</dbReference>
<keyword evidence="8" id="KW-0249">Electron transport</keyword>
<dbReference type="PANTHER" id="PTHR19359">
    <property type="entry name" value="CYTOCHROME B5"/>
    <property type="match status" value="1"/>
</dbReference>
<comment type="subcellular location">
    <subcellularLocation>
        <location evidence="1">Endoplasmic reticulum membrane</location>
        <topology evidence="1">Single-pass membrane protein</topology>
        <orientation evidence="1">Cytoplasmic side</orientation>
    </subcellularLocation>
    <subcellularLocation>
        <location evidence="11">Microsome membrane</location>
        <topology evidence="11">Single-pass membrane protein</topology>
        <orientation evidence="11">Cytoplasmic side</orientation>
    </subcellularLocation>
</comment>
<dbReference type="GO" id="GO:0020037">
    <property type="term" value="F:heme binding"/>
    <property type="evidence" value="ECO:0007669"/>
    <property type="project" value="UniProtKB-UniRule"/>
</dbReference>
<dbReference type="Gene3D" id="3.10.120.10">
    <property type="entry name" value="Cytochrome b5-like heme/steroid binding domain"/>
    <property type="match status" value="1"/>
</dbReference>
<keyword evidence="2" id="KW-0813">Transport</keyword>
<dbReference type="GO" id="GO:0046872">
    <property type="term" value="F:metal ion binding"/>
    <property type="evidence" value="ECO:0007669"/>
    <property type="project" value="UniProtKB-UniRule"/>
</dbReference>
<name>A0A7J8DG57_ROUAE</name>
<evidence type="ECO:0000256" key="5">
    <source>
        <dbReference type="ARBA" id="ARBA00022723"/>
    </source>
</evidence>
<gene>
    <name evidence="16" type="ORF">HJG63_003554</name>
</gene>
<dbReference type="InterPro" id="IPR018506">
    <property type="entry name" value="Cyt_B5_heme-BS"/>
</dbReference>
<evidence type="ECO:0000256" key="8">
    <source>
        <dbReference type="ARBA" id="ARBA00022982"/>
    </source>
</evidence>
<evidence type="ECO:0000256" key="10">
    <source>
        <dbReference type="ARBA" id="ARBA00023136"/>
    </source>
</evidence>
<keyword evidence="4" id="KW-0812">Transmembrane</keyword>
<dbReference type="PRINTS" id="PR00363">
    <property type="entry name" value="CYTOCHROMEB5"/>
</dbReference>
<dbReference type="AlphaFoldDB" id="A0A7J8DG57"/>
<evidence type="ECO:0000259" key="15">
    <source>
        <dbReference type="PROSITE" id="PS50255"/>
    </source>
</evidence>
<keyword evidence="5 14" id="KW-0479">Metal-binding</keyword>
<proteinExistence type="inferred from homology"/>
<comment type="similarity">
    <text evidence="12 14">Belongs to the cytochrome b5 family.</text>
</comment>
<evidence type="ECO:0000313" key="17">
    <source>
        <dbReference type="Proteomes" id="UP000593571"/>
    </source>
</evidence>
<comment type="caution">
    <text evidence="16">The sequence shown here is derived from an EMBL/GenBank/DDBJ whole genome shotgun (WGS) entry which is preliminary data.</text>
</comment>